<dbReference type="CDD" id="cd03319">
    <property type="entry name" value="L-Ala-DL-Glu_epimerase"/>
    <property type="match status" value="1"/>
</dbReference>
<dbReference type="PANTHER" id="PTHR48073">
    <property type="entry name" value="O-SUCCINYLBENZOATE SYNTHASE-RELATED"/>
    <property type="match status" value="1"/>
</dbReference>
<evidence type="ECO:0000256" key="4">
    <source>
        <dbReference type="ARBA" id="ARBA00022842"/>
    </source>
</evidence>
<dbReference type="GO" id="GO:0016855">
    <property type="term" value="F:racemase and epimerase activity, acting on amino acids and derivatives"/>
    <property type="evidence" value="ECO:0007669"/>
    <property type="project" value="InterPro"/>
</dbReference>
<dbReference type="InterPro" id="IPR036849">
    <property type="entry name" value="Enolase-like_C_sf"/>
</dbReference>
<dbReference type="InterPro" id="IPR034603">
    <property type="entry name" value="Dipeptide_epimerase"/>
</dbReference>
<evidence type="ECO:0000256" key="5">
    <source>
        <dbReference type="ARBA" id="ARBA00023235"/>
    </source>
</evidence>
<reference evidence="7 8" key="1">
    <citation type="submission" date="2016-04" db="EMBL/GenBank/DDBJ databases">
        <authorList>
            <person name="Evans L.H."/>
            <person name="Alamgir A."/>
            <person name="Owens N."/>
            <person name="Weber N.D."/>
            <person name="Virtaneva K."/>
            <person name="Barbian K."/>
            <person name="Babar A."/>
            <person name="Rosenke K."/>
        </authorList>
    </citation>
    <scope>NUCLEOTIDE SEQUENCE [LARGE SCALE GENOMIC DNA]</scope>
    <source>
        <strain evidence="8">S5(T) (JCM 30642 \VKM B-2941)</strain>
    </source>
</reference>
<gene>
    <name evidence="7" type="ORF">CSP5_1668</name>
</gene>
<dbReference type="GeneID" id="41588910"/>
<dbReference type="GO" id="GO:0009063">
    <property type="term" value="P:amino acid catabolic process"/>
    <property type="evidence" value="ECO:0007669"/>
    <property type="project" value="InterPro"/>
</dbReference>
<dbReference type="PANTHER" id="PTHR48073:SF2">
    <property type="entry name" value="O-SUCCINYLBENZOATE SYNTHASE"/>
    <property type="match status" value="1"/>
</dbReference>
<evidence type="ECO:0000259" key="6">
    <source>
        <dbReference type="SMART" id="SM00922"/>
    </source>
</evidence>
<sequence>MIKSVKFKKMNLEMKKPFKIALGSTDFYEGFLVSIETDDGITGYGEATTTPFITGDTIGSIESELAFFSKKLVGEDESPETINTKMKAWMRSSKASRNAIDCALWDIIGKRANMNLVKLLGNHKKSILTSYTVDLVDSETAKTQAKELLSQGLRVFKIKVGSGIEEDLKRVKVVREIVGEDKMIYIDFNQAYSVKNAVKISRLLEPYNIEFMEQPIASTDISGLRFIRDHSEIPVYADETIFTPQDVSEVMRREAVDGINIKLMKSGGISDAMQMANTAKSFGVPVMIGCMVETRIANTSGLIVALSNSAVKYADLDGYNNIKEDPVTEGILMSKGEVRLSNDLPGTGISVKEKFRI</sequence>
<organism evidence="7 8">
    <name type="scientific">Cuniculiplasma divulgatum</name>
    <dbReference type="NCBI Taxonomy" id="1673428"/>
    <lineage>
        <taxon>Archaea</taxon>
        <taxon>Methanobacteriati</taxon>
        <taxon>Thermoplasmatota</taxon>
        <taxon>Thermoplasmata</taxon>
        <taxon>Thermoplasmatales</taxon>
        <taxon>Cuniculiplasmataceae</taxon>
        <taxon>Cuniculiplasma</taxon>
    </lineage>
</organism>
<evidence type="ECO:0000256" key="3">
    <source>
        <dbReference type="ARBA" id="ARBA00022723"/>
    </source>
</evidence>
<accession>A0A1N5W7A8</accession>
<proteinExistence type="inferred from homology"/>
<dbReference type="SFLD" id="SFLDG00180">
    <property type="entry name" value="muconate_cycloisomerase"/>
    <property type="match status" value="1"/>
</dbReference>
<dbReference type="InterPro" id="IPR029065">
    <property type="entry name" value="Enolase_C-like"/>
</dbReference>
<comment type="similarity">
    <text evidence="2">Belongs to the mandelate racemase/muconate lactonizing enzyme family.</text>
</comment>
<comment type="cofactor">
    <cofactor evidence="1">
        <name>Mg(2+)</name>
        <dbReference type="ChEBI" id="CHEBI:18420"/>
    </cofactor>
</comment>
<dbReference type="InterPro" id="IPR029017">
    <property type="entry name" value="Enolase-like_N"/>
</dbReference>
<dbReference type="SMART" id="SM00922">
    <property type="entry name" value="MR_MLE"/>
    <property type="match status" value="1"/>
</dbReference>
<dbReference type="Pfam" id="PF13378">
    <property type="entry name" value="MR_MLE_C"/>
    <property type="match status" value="1"/>
</dbReference>
<dbReference type="InterPro" id="IPR013342">
    <property type="entry name" value="Mandelate_racemase_C"/>
</dbReference>
<dbReference type="SUPFAM" id="SSF51604">
    <property type="entry name" value="Enolase C-terminal domain-like"/>
    <property type="match status" value="1"/>
</dbReference>
<evidence type="ECO:0000313" key="8">
    <source>
        <dbReference type="Proteomes" id="UP000195607"/>
    </source>
</evidence>
<dbReference type="SUPFAM" id="SSF54826">
    <property type="entry name" value="Enolase N-terminal domain-like"/>
    <property type="match status" value="1"/>
</dbReference>
<keyword evidence="3" id="KW-0479">Metal-binding</keyword>
<dbReference type="SFLD" id="SFLDS00001">
    <property type="entry name" value="Enolase"/>
    <property type="match status" value="1"/>
</dbReference>
<dbReference type="InterPro" id="IPR018110">
    <property type="entry name" value="Mandel_Rmase/mucon_lact_enz_CS"/>
</dbReference>
<name>A0A1N5W7A8_9ARCH</name>
<dbReference type="FunFam" id="3.30.390.10:FF:000009">
    <property type="entry name" value="Hydrophobic dipeptide epimerase"/>
    <property type="match status" value="1"/>
</dbReference>
<dbReference type="Proteomes" id="UP000195607">
    <property type="component" value="Chromosome I"/>
</dbReference>
<dbReference type="AlphaFoldDB" id="A0A1N5W7A8"/>
<dbReference type="PROSITE" id="PS00909">
    <property type="entry name" value="MR_MLE_2"/>
    <property type="match status" value="1"/>
</dbReference>
<dbReference type="RefSeq" id="WP_148690084.1">
    <property type="nucleotide sequence ID" value="NZ_LT671858.1"/>
</dbReference>
<evidence type="ECO:0000256" key="2">
    <source>
        <dbReference type="ARBA" id="ARBA00008031"/>
    </source>
</evidence>
<dbReference type="InterPro" id="IPR013341">
    <property type="entry name" value="Mandelate_racemase_N_dom"/>
</dbReference>
<feature type="domain" description="Mandelate racemase/muconate lactonizing enzyme C-terminal" evidence="6">
    <location>
        <begin position="138"/>
        <end position="234"/>
    </location>
</feature>
<dbReference type="SFLD" id="SFLDF00009">
    <property type="entry name" value="o-succinylbenzoate_synthase"/>
    <property type="match status" value="1"/>
</dbReference>
<protein>
    <submittedName>
        <fullName evidence="7">Enolase superfamily enzyme</fullName>
    </submittedName>
</protein>
<keyword evidence="5" id="KW-0413">Isomerase</keyword>
<evidence type="ECO:0000313" key="7">
    <source>
        <dbReference type="EMBL" id="SIM80355.1"/>
    </source>
</evidence>
<dbReference type="GO" id="GO:0046872">
    <property type="term" value="F:metal ion binding"/>
    <property type="evidence" value="ECO:0007669"/>
    <property type="project" value="UniProtKB-KW"/>
</dbReference>
<keyword evidence="4" id="KW-0460">Magnesium</keyword>
<dbReference type="EMBL" id="LT671858">
    <property type="protein sequence ID" value="SIM80355.1"/>
    <property type="molecule type" value="Genomic_DNA"/>
</dbReference>
<evidence type="ECO:0000256" key="1">
    <source>
        <dbReference type="ARBA" id="ARBA00001946"/>
    </source>
</evidence>
<dbReference type="Pfam" id="PF02746">
    <property type="entry name" value="MR_MLE_N"/>
    <property type="match status" value="1"/>
</dbReference>
<dbReference type="Gene3D" id="3.20.20.120">
    <property type="entry name" value="Enolase-like C-terminal domain"/>
    <property type="match status" value="1"/>
</dbReference>
<dbReference type="Gene3D" id="3.30.390.10">
    <property type="entry name" value="Enolase-like, N-terminal domain"/>
    <property type="match status" value="1"/>
</dbReference>